<dbReference type="Gramene" id="Mp6g13430.1">
    <property type="protein sequence ID" value="Mp6g13430.1.cds1"/>
    <property type="gene ID" value="Mp6g13430"/>
</dbReference>
<accession>A0A2R6WT71</accession>
<evidence type="ECO:0000313" key="1">
    <source>
        <dbReference type="EMBL" id="PTQ37055.1"/>
    </source>
</evidence>
<name>A0A2R6WT71_MARPO</name>
<proteinExistence type="predicted"/>
<reference evidence="2" key="1">
    <citation type="journal article" date="2017" name="Cell">
        <title>Insights into land plant evolution garnered from the Marchantia polymorpha genome.</title>
        <authorList>
            <person name="Bowman J.L."/>
            <person name="Kohchi T."/>
            <person name="Yamato K.T."/>
            <person name="Jenkins J."/>
            <person name="Shu S."/>
            <person name="Ishizaki K."/>
            <person name="Yamaoka S."/>
            <person name="Nishihama R."/>
            <person name="Nakamura Y."/>
            <person name="Berger F."/>
            <person name="Adam C."/>
            <person name="Aki S.S."/>
            <person name="Althoff F."/>
            <person name="Araki T."/>
            <person name="Arteaga-Vazquez M.A."/>
            <person name="Balasubrmanian S."/>
            <person name="Barry K."/>
            <person name="Bauer D."/>
            <person name="Boehm C.R."/>
            <person name="Briginshaw L."/>
            <person name="Caballero-Perez J."/>
            <person name="Catarino B."/>
            <person name="Chen F."/>
            <person name="Chiyoda S."/>
            <person name="Chovatia M."/>
            <person name="Davies K.M."/>
            <person name="Delmans M."/>
            <person name="Demura T."/>
            <person name="Dierschke T."/>
            <person name="Dolan L."/>
            <person name="Dorantes-Acosta A.E."/>
            <person name="Eklund D.M."/>
            <person name="Florent S.N."/>
            <person name="Flores-Sandoval E."/>
            <person name="Fujiyama A."/>
            <person name="Fukuzawa H."/>
            <person name="Galik B."/>
            <person name="Grimanelli D."/>
            <person name="Grimwood J."/>
            <person name="Grossniklaus U."/>
            <person name="Hamada T."/>
            <person name="Haseloff J."/>
            <person name="Hetherington A.J."/>
            <person name="Higo A."/>
            <person name="Hirakawa Y."/>
            <person name="Hundley H.N."/>
            <person name="Ikeda Y."/>
            <person name="Inoue K."/>
            <person name="Inoue S.I."/>
            <person name="Ishida S."/>
            <person name="Jia Q."/>
            <person name="Kakita M."/>
            <person name="Kanazawa T."/>
            <person name="Kawai Y."/>
            <person name="Kawashima T."/>
            <person name="Kennedy M."/>
            <person name="Kinose K."/>
            <person name="Kinoshita T."/>
            <person name="Kohara Y."/>
            <person name="Koide E."/>
            <person name="Komatsu K."/>
            <person name="Kopischke S."/>
            <person name="Kubo M."/>
            <person name="Kyozuka J."/>
            <person name="Lagercrantz U."/>
            <person name="Lin S.S."/>
            <person name="Lindquist E."/>
            <person name="Lipzen A.M."/>
            <person name="Lu C.W."/>
            <person name="De Luna E."/>
            <person name="Martienssen R.A."/>
            <person name="Minamino N."/>
            <person name="Mizutani M."/>
            <person name="Mizutani M."/>
            <person name="Mochizuki N."/>
            <person name="Monte I."/>
            <person name="Mosher R."/>
            <person name="Nagasaki H."/>
            <person name="Nakagami H."/>
            <person name="Naramoto S."/>
            <person name="Nishitani K."/>
            <person name="Ohtani M."/>
            <person name="Okamoto T."/>
            <person name="Okumura M."/>
            <person name="Phillips J."/>
            <person name="Pollak B."/>
            <person name="Reinders A."/>
            <person name="Rovekamp M."/>
            <person name="Sano R."/>
            <person name="Sawa S."/>
            <person name="Schmid M.W."/>
            <person name="Shirakawa M."/>
            <person name="Solano R."/>
            <person name="Spunde A."/>
            <person name="Suetsugu N."/>
            <person name="Sugano S."/>
            <person name="Sugiyama A."/>
            <person name="Sun R."/>
            <person name="Suzuki Y."/>
            <person name="Takenaka M."/>
            <person name="Takezawa D."/>
            <person name="Tomogane H."/>
            <person name="Tsuzuki M."/>
            <person name="Ueda T."/>
            <person name="Umeda M."/>
            <person name="Ward J.M."/>
            <person name="Watanabe Y."/>
            <person name="Yazaki K."/>
            <person name="Yokoyama R."/>
            <person name="Yoshitake Y."/>
            <person name="Yotsui I."/>
            <person name="Zachgo S."/>
            <person name="Schmutz J."/>
        </authorList>
    </citation>
    <scope>NUCLEOTIDE SEQUENCE [LARGE SCALE GENOMIC DNA]</scope>
    <source>
        <strain evidence="2">Tak-1</strain>
    </source>
</reference>
<dbReference type="EMBL" id="KZ772731">
    <property type="protein sequence ID" value="PTQ37055.1"/>
    <property type="molecule type" value="Genomic_DNA"/>
</dbReference>
<dbReference type="Proteomes" id="UP000244005">
    <property type="component" value="Unassembled WGS sequence"/>
</dbReference>
<protein>
    <submittedName>
        <fullName evidence="1">Uncharacterized protein</fullName>
    </submittedName>
</protein>
<keyword evidence="2" id="KW-1185">Reference proteome</keyword>
<gene>
    <name evidence="1" type="ORF">MARPO_0059s0007</name>
</gene>
<evidence type="ECO:0000313" key="2">
    <source>
        <dbReference type="Proteomes" id="UP000244005"/>
    </source>
</evidence>
<sequence length="87" mass="9567">MVESEYQCMNEVIVHDCSGASAAGCAMWSATTVIRHVTLVALDLRQLLMQIARDLSSPNSLVSHSLNRGSFTDFLVPTQNPMARMKL</sequence>
<dbReference type="AlphaFoldDB" id="A0A2R6WT71"/>
<organism evidence="1 2">
    <name type="scientific">Marchantia polymorpha</name>
    <name type="common">Common liverwort</name>
    <name type="synonym">Marchantia aquatica</name>
    <dbReference type="NCBI Taxonomy" id="3197"/>
    <lineage>
        <taxon>Eukaryota</taxon>
        <taxon>Viridiplantae</taxon>
        <taxon>Streptophyta</taxon>
        <taxon>Embryophyta</taxon>
        <taxon>Marchantiophyta</taxon>
        <taxon>Marchantiopsida</taxon>
        <taxon>Marchantiidae</taxon>
        <taxon>Marchantiales</taxon>
        <taxon>Marchantiaceae</taxon>
        <taxon>Marchantia</taxon>
    </lineage>
</organism>